<feature type="chain" id="PRO_5042858932" description="tripeptidyl-peptidase II" evidence="16">
    <location>
        <begin position="18"/>
        <end position="617"/>
    </location>
</feature>
<dbReference type="GO" id="GO:0005576">
    <property type="term" value="C:extracellular region"/>
    <property type="evidence" value="ECO:0007669"/>
    <property type="project" value="UniProtKB-SubCell"/>
</dbReference>
<dbReference type="CDD" id="cd04056">
    <property type="entry name" value="Peptidases_S53"/>
    <property type="match status" value="1"/>
</dbReference>
<evidence type="ECO:0000256" key="8">
    <source>
        <dbReference type="ARBA" id="ARBA00022729"/>
    </source>
</evidence>
<keyword evidence="8 16" id="KW-0732">Signal</keyword>
<dbReference type="AlphaFoldDB" id="A0AAN6MX61"/>
<dbReference type="InterPro" id="IPR015366">
    <property type="entry name" value="S53_propep"/>
</dbReference>
<name>A0AAN6MX61_9PEZI</name>
<evidence type="ECO:0000256" key="15">
    <source>
        <dbReference type="PROSITE-ProRule" id="PRU01032"/>
    </source>
</evidence>
<dbReference type="GO" id="GO:0004252">
    <property type="term" value="F:serine-type endopeptidase activity"/>
    <property type="evidence" value="ECO:0007669"/>
    <property type="project" value="UniProtKB-UniRule"/>
</dbReference>
<evidence type="ECO:0000256" key="4">
    <source>
        <dbReference type="ARBA" id="ARBA00012462"/>
    </source>
</evidence>
<dbReference type="FunFam" id="3.40.50.200:FF:000015">
    <property type="entry name" value="Tripeptidyl peptidase A"/>
    <property type="match status" value="1"/>
</dbReference>
<dbReference type="EMBL" id="MU853940">
    <property type="protein sequence ID" value="KAK3935131.1"/>
    <property type="molecule type" value="Genomic_DNA"/>
</dbReference>
<keyword evidence="11 15" id="KW-0106">Calcium</keyword>
<keyword evidence="7 15" id="KW-0479">Metal-binding</keyword>
<dbReference type="InterPro" id="IPR050819">
    <property type="entry name" value="Tripeptidyl-peptidase_I"/>
</dbReference>
<keyword evidence="19" id="KW-1185">Reference proteome</keyword>
<evidence type="ECO:0000256" key="2">
    <source>
        <dbReference type="ARBA" id="ARBA00002451"/>
    </source>
</evidence>
<accession>A0AAN6MX61</accession>
<evidence type="ECO:0000256" key="5">
    <source>
        <dbReference type="ARBA" id="ARBA00022525"/>
    </source>
</evidence>
<feature type="active site" description="Charge relay system" evidence="15">
    <location>
        <position position="528"/>
    </location>
</feature>
<keyword evidence="14" id="KW-0325">Glycoprotein</keyword>
<evidence type="ECO:0000256" key="13">
    <source>
        <dbReference type="ARBA" id="ARBA00023145"/>
    </source>
</evidence>
<keyword evidence="10 15" id="KW-0720">Serine protease</keyword>
<keyword evidence="5" id="KW-0964">Secreted</keyword>
<dbReference type="SMART" id="SM00944">
    <property type="entry name" value="Pro-kuma_activ"/>
    <property type="match status" value="1"/>
</dbReference>
<evidence type="ECO:0000313" key="18">
    <source>
        <dbReference type="EMBL" id="KAK3935131.1"/>
    </source>
</evidence>
<evidence type="ECO:0000256" key="12">
    <source>
        <dbReference type="ARBA" id="ARBA00023026"/>
    </source>
</evidence>
<feature type="active site" description="Charge relay system" evidence="15">
    <location>
        <position position="310"/>
    </location>
</feature>
<feature type="binding site" evidence="15">
    <location>
        <position position="591"/>
    </location>
    <ligand>
        <name>Ca(2+)</name>
        <dbReference type="ChEBI" id="CHEBI:29108"/>
    </ligand>
</feature>
<dbReference type="CDD" id="cd11377">
    <property type="entry name" value="Pro-peptidase_S53"/>
    <property type="match status" value="1"/>
</dbReference>
<keyword evidence="6 15" id="KW-0645">Protease</keyword>
<evidence type="ECO:0000256" key="6">
    <source>
        <dbReference type="ARBA" id="ARBA00022670"/>
    </source>
</evidence>
<comment type="catalytic activity">
    <reaction evidence="1">
        <text>Release of an N-terminal tripeptide from a polypeptide.</text>
        <dbReference type="EC" id="3.4.14.10"/>
    </reaction>
</comment>
<dbReference type="PROSITE" id="PS00138">
    <property type="entry name" value="SUBTILASE_SER"/>
    <property type="match status" value="1"/>
</dbReference>
<organism evidence="18 19">
    <name type="scientific">Diplogelasinospora grovesii</name>
    <dbReference type="NCBI Taxonomy" id="303347"/>
    <lineage>
        <taxon>Eukaryota</taxon>
        <taxon>Fungi</taxon>
        <taxon>Dikarya</taxon>
        <taxon>Ascomycota</taxon>
        <taxon>Pezizomycotina</taxon>
        <taxon>Sordariomycetes</taxon>
        <taxon>Sordariomycetidae</taxon>
        <taxon>Sordariales</taxon>
        <taxon>Diplogelasinosporaceae</taxon>
        <taxon>Diplogelasinospora</taxon>
    </lineage>
</organism>
<feature type="active site" description="Charge relay system" evidence="15">
    <location>
        <position position="314"/>
    </location>
</feature>
<dbReference type="PROSITE" id="PS51695">
    <property type="entry name" value="SEDOLISIN"/>
    <property type="match status" value="1"/>
</dbReference>
<evidence type="ECO:0000256" key="1">
    <source>
        <dbReference type="ARBA" id="ARBA00001910"/>
    </source>
</evidence>
<comment type="cofactor">
    <cofactor evidence="15">
        <name>Ca(2+)</name>
        <dbReference type="ChEBI" id="CHEBI:29108"/>
    </cofactor>
    <text evidence="15">Binds 1 Ca(2+) ion per subunit.</text>
</comment>
<dbReference type="Gene3D" id="3.40.50.200">
    <property type="entry name" value="Peptidase S8/S53 domain"/>
    <property type="match status" value="1"/>
</dbReference>
<dbReference type="GO" id="GO:0006508">
    <property type="term" value="P:proteolysis"/>
    <property type="evidence" value="ECO:0007669"/>
    <property type="project" value="UniProtKB-KW"/>
</dbReference>
<feature type="domain" description="Peptidase S53" evidence="17">
    <location>
        <begin position="224"/>
        <end position="611"/>
    </location>
</feature>
<evidence type="ECO:0000256" key="16">
    <source>
        <dbReference type="SAM" id="SignalP"/>
    </source>
</evidence>
<comment type="subcellular location">
    <subcellularLocation>
        <location evidence="3">Secreted</location>
        <location evidence="3">Extracellular space</location>
    </subcellularLocation>
</comment>
<protein>
    <recommendedName>
        <fullName evidence="4">tripeptidyl-peptidase II</fullName>
        <ecNumber evidence="4">3.4.14.10</ecNumber>
    </recommendedName>
</protein>
<dbReference type="Pfam" id="PF09286">
    <property type="entry name" value="Pro-kuma_activ"/>
    <property type="match status" value="1"/>
</dbReference>
<evidence type="ECO:0000256" key="3">
    <source>
        <dbReference type="ARBA" id="ARBA00004239"/>
    </source>
</evidence>
<evidence type="ECO:0000256" key="10">
    <source>
        <dbReference type="ARBA" id="ARBA00022825"/>
    </source>
</evidence>
<dbReference type="EC" id="3.4.14.10" evidence="4"/>
<dbReference type="PANTHER" id="PTHR14218">
    <property type="entry name" value="PROTEASE S8 TRIPEPTIDYL PEPTIDASE I CLN2"/>
    <property type="match status" value="1"/>
</dbReference>
<comment type="function">
    <text evidence="2">Secreted tripeptidyl-peptidase which degrades proteins at acidic pHs and is involved in virulence.</text>
</comment>
<keyword evidence="12" id="KW-0843">Virulence</keyword>
<proteinExistence type="predicted"/>
<dbReference type="SUPFAM" id="SSF54897">
    <property type="entry name" value="Protease propeptides/inhibitors"/>
    <property type="match status" value="1"/>
</dbReference>
<feature type="signal peptide" evidence="16">
    <location>
        <begin position="1"/>
        <end position="17"/>
    </location>
</feature>
<evidence type="ECO:0000313" key="19">
    <source>
        <dbReference type="Proteomes" id="UP001303473"/>
    </source>
</evidence>
<gene>
    <name evidence="18" type="ORF">QBC46DRAFT_398285</name>
</gene>
<evidence type="ECO:0000256" key="7">
    <source>
        <dbReference type="ARBA" id="ARBA00022723"/>
    </source>
</evidence>
<dbReference type="InterPro" id="IPR000209">
    <property type="entry name" value="Peptidase_S8/S53_dom"/>
</dbReference>
<keyword evidence="13" id="KW-0865">Zymogen</keyword>
<evidence type="ECO:0000256" key="11">
    <source>
        <dbReference type="ARBA" id="ARBA00022837"/>
    </source>
</evidence>
<sequence>MKSALLRIWLLAGTTLAIPHSGSWQSEYAVKETHHPPVGWRRLEDVTVPGDHMLDLSIGLKQANFAKLEEHLSKSSDPSHSQYGAHLTAEEVNTLVAPAEETLGAVHEWLSAHGIHSIDRYSAAKDWITIRLPLHKVEELLDTRYSVYEHADGDRVVRTPEWSLPRYLHEHIEVVQPTNSFFRPSRQASNAILVDTFPLPPSSFKQQLSTAAGADVGSVCNESFVTPACLRTFYGTINYTVQTSSNTNSMGLNNFLGEVNNRSDTALFLKRFRPEAEGAAYSFKTEVINGGNNYQGHENATRLAGGADIEGNLDSETMLGIAYPVNLTTFNTGGSPPYTPDLNTPTDTNEPYLDWLQAVWGQRDLPWVISSSYADDEQTVPQSYARKVCSGFAQLGARGISLFFGSGDSGVGSNGTCLTNDGKNTSTFLAMFPSSCPYVTTVGGTRNFSPEIVAYDTRNGYVSGGGFSRYFDRPAYQDKAVTQYVKGLNGEFKGLYNAEGRGYPDVAAQGYRYAIVWNGTVRTVDGTSAATPAFAAIVALVNDALLAEGKPTLGFMNPWIYQRGYEGLRDITIGSATGCNTTGFPAAKGWDAVSGYGTPDFGRLVEVAKECAADSRR</sequence>
<dbReference type="Pfam" id="PF00082">
    <property type="entry name" value="Peptidase_S8"/>
    <property type="match status" value="1"/>
</dbReference>
<dbReference type="GO" id="GO:0008240">
    <property type="term" value="F:tripeptidyl-peptidase activity"/>
    <property type="evidence" value="ECO:0007669"/>
    <property type="project" value="UniProtKB-EC"/>
</dbReference>
<evidence type="ECO:0000256" key="14">
    <source>
        <dbReference type="ARBA" id="ARBA00023180"/>
    </source>
</evidence>
<evidence type="ECO:0000259" key="17">
    <source>
        <dbReference type="PROSITE" id="PS51695"/>
    </source>
</evidence>
<dbReference type="InterPro" id="IPR030400">
    <property type="entry name" value="Sedolisin_dom"/>
</dbReference>
<dbReference type="InterPro" id="IPR036852">
    <property type="entry name" value="Peptidase_S8/S53_dom_sf"/>
</dbReference>
<dbReference type="GO" id="GO:0046872">
    <property type="term" value="F:metal ion binding"/>
    <property type="evidence" value="ECO:0007669"/>
    <property type="project" value="UniProtKB-UniRule"/>
</dbReference>
<dbReference type="InterPro" id="IPR023828">
    <property type="entry name" value="Peptidase_S8_Ser-AS"/>
</dbReference>
<feature type="binding site" evidence="15">
    <location>
        <position position="589"/>
    </location>
    <ligand>
        <name>Ca(2+)</name>
        <dbReference type="ChEBI" id="CHEBI:29108"/>
    </ligand>
</feature>
<dbReference type="PANTHER" id="PTHR14218:SF39">
    <property type="entry name" value="PEPTIDASE S53 DOMAIN-CONTAINING PROTEIN"/>
    <property type="match status" value="1"/>
</dbReference>
<evidence type="ECO:0000256" key="9">
    <source>
        <dbReference type="ARBA" id="ARBA00022801"/>
    </source>
</evidence>
<feature type="binding site" evidence="15">
    <location>
        <position position="571"/>
    </location>
    <ligand>
        <name>Ca(2+)</name>
        <dbReference type="ChEBI" id="CHEBI:29108"/>
    </ligand>
</feature>
<feature type="binding site" evidence="15">
    <location>
        <position position="570"/>
    </location>
    <ligand>
        <name>Ca(2+)</name>
        <dbReference type="ChEBI" id="CHEBI:29108"/>
    </ligand>
</feature>
<reference evidence="19" key="1">
    <citation type="journal article" date="2023" name="Mol. Phylogenet. Evol.">
        <title>Genome-scale phylogeny and comparative genomics of the fungal order Sordariales.</title>
        <authorList>
            <person name="Hensen N."/>
            <person name="Bonometti L."/>
            <person name="Westerberg I."/>
            <person name="Brannstrom I.O."/>
            <person name="Guillou S."/>
            <person name="Cros-Aarteil S."/>
            <person name="Calhoun S."/>
            <person name="Haridas S."/>
            <person name="Kuo A."/>
            <person name="Mondo S."/>
            <person name="Pangilinan J."/>
            <person name="Riley R."/>
            <person name="LaButti K."/>
            <person name="Andreopoulos B."/>
            <person name="Lipzen A."/>
            <person name="Chen C."/>
            <person name="Yan M."/>
            <person name="Daum C."/>
            <person name="Ng V."/>
            <person name="Clum A."/>
            <person name="Steindorff A."/>
            <person name="Ohm R.A."/>
            <person name="Martin F."/>
            <person name="Silar P."/>
            <person name="Natvig D.O."/>
            <person name="Lalanne C."/>
            <person name="Gautier V."/>
            <person name="Ament-Velasquez S.L."/>
            <person name="Kruys A."/>
            <person name="Hutchinson M.I."/>
            <person name="Powell A.J."/>
            <person name="Barry K."/>
            <person name="Miller A.N."/>
            <person name="Grigoriev I.V."/>
            <person name="Debuchy R."/>
            <person name="Gladieux P."/>
            <person name="Hiltunen Thoren M."/>
            <person name="Johannesson H."/>
        </authorList>
    </citation>
    <scope>NUCLEOTIDE SEQUENCE [LARGE SCALE GENOMIC DNA]</scope>
    <source>
        <strain evidence="19">CBS 340.73</strain>
    </source>
</reference>
<dbReference type="Proteomes" id="UP001303473">
    <property type="component" value="Unassembled WGS sequence"/>
</dbReference>
<comment type="caution">
    <text evidence="18">The sequence shown here is derived from an EMBL/GenBank/DDBJ whole genome shotgun (WGS) entry which is preliminary data.</text>
</comment>
<dbReference type="SUPFAM" id="SSF52743">
    <property type="entry name" value="Subtilisin-like"/>
    <property type="match status" value="1"/>
</dbReference>
<keyword evidence="9 15" id="KW-0378">Hydrolase</keyword>